<evidence type="ECO:0000256" key="4">
    <source>
        <dbReference type="ARBA" id="ARBA00022692"/>
    </source>
</evidence>
<dbReference type="Gene3D" id="1.10.630.10">
    <property type="entry name" value="Cytochrome P450"/>
    <property type="match status" value="1"/>
</dbReference>
<accession>A0A4S8J8D9</accession>
<reference evidence="13 14" key="1">
    <citation type="journal article" date="2019" name="Nat. Plants">
        <title>Genome sequencing of Musa balbisiana reveals subgenome evolution and function divergence in polyploid bananas.</title>
        <authorList>
            <person name="Yao X."/>
        </authorList>
    </citation>
    <scope>NUCLEOTIDE SEQUENCE [LARGE SCALE GENOMIC DNA]</scope>
    <source>
        <strain evidence="14">cv. DH-PKW</strain>
        <tissue evidence="13">Leaves</tissue>
    </source>
</reference>
<dbReference type="PRINTS" id="PR00463">
    <property type="entry name" value="EP450I"/>
</dbReference>
<keyword evidence="8 11" id="KW-0408">Iron</keyword>
<keyword evidence="3 11" id="KW-0349">Heme</keyword>
<dbReference type="STRING" id="52838.A0A4S8J8D9"/>
<evidence type="ECO:0000256" key="5">
    <source>
        <dbReference type="ARBA" id="ARBA00022723"/>
    </source>
</evidence>
<keyword evidence="7" id="KW-0560">Oxidoreductase</keyword>
<dbReference type="PANTHER" id="PTHR24282">
    <property type="entry name" value="CYTOCHROME P450 FAMILY MEMBER"/>
    <property type="match status" value="1"/>
</dbReference>
<feature type="transmembrane region" description="Helical" evidence="12">
    <location>
        <begin position="168"/>
        <end position="188"/>
    </location>
</feature>
<evidence type="ECO:0000256" key="2">
    <source>
        <dbReference type="ARBA" id="ARBA00010617"/>
    </source>
</evidence>
<comment type="caution">
    <text evidence="13">The sequence shown here is derived from an EMBL/GenBank/DDBJ whole genome shotgun (WGS) entry which is preliminary data.</text>
</comment>
<dbReference type="GO" id="GO:0016020">
    <property type="term" value="C:membrane"/>
    <property type="evidence" value="ECO:0007669"/>
    <property type="project" value="UniProtKB-SubCell"/>
</dbReference>
<keyword evidence="14" id="KW-1185">Reference proteome</keyword>
<comment type="cofactor">
    <cofactor evidence="11">
        <name>heme</name>
        <dbReference type="ChEBI" id="CHEBI:30413"/>
    </cofactor>
</comment>
<dbReference type="InterPro" id="IPR036396">
    <property type="entry name" value="Cyt_P450_sf"/>
</dbReference>
<comment type="similarity">
    <text evidence="2">Belongs to the cytochrome P450 family.</text>
</comment>
<evidence type="ECO:0000256" key="10">
    <source>
        <dbReference type="ARBA" id="ARBA00023136"/>
    </source>
</evidence>
<evidence type="ECO:0000256" key="9">
    <source>
        <dbReference type="ARBA" id="ARBA00023033"/>
    </source>
</evidence>
<evidence type="ECO:0000256" key="3">
    <source>
        <dbReference type="ARBA" id="ARBA00022617"/>
    </source>
</evidence>
<comment type="subcellular location">
    <subcellularLocation>
        <location evidence="1">Membrane</location>
    </subcellularLocation>
</comment>
<dbReference type="PANTHER" id="PTHR24282:SF135">
    <property type="entry name" value="CYTOCHROME P450 709B2"/>
    <property type="match status" value="1"/>
</dbReference>
<keyword evidence="9" id="KW-0503">Monooxygenase</keyword>
<dbReference type="GO" id="GO:0005506">
    <property type="term" value="F:iron ion binding"/>
    <property type="evidence" value="ECO:0007669"/>
    <property type="project" value="InterPro"/>
</dbReference>
<dbReference type="PRINTS" id="PR00385">
    <property type="entry name" value="P450"/>
</dbReference>
<keyword evidence="5 11" id="KW-0479">Metal-binding</keyword>
<dbReference type="GO" id="GO:0004497">
    <property type="term" value="F:monooxygenase activity"/>
    <property type="evidence" value="ECO:0007669"/>
    <property type="project" value="UniProtKB-KW"/>
</dbReference>
<dbReference type="InterPro" id="IPR001128">
    <property type="entry name" value="Cyt_P450"/>
</dbReference>
<dbReference type="InterPro" id="IPR002401">
    <property type="entry name" value="Cyt_P450_E_grp-I"/>
</dbReference>
<dbReference type="GO" id="GO:0020037">
    <property type="term" value="F:heme binding"/>
    <property type="evidence" value="ECO:0007669"/>
    <property type="project" value="InterPro"/>
</dbReference>
<name>A0A4S8J8D9_MUSBA</name>
<gene>
    <name evidence="13" type="ORF">C4D60_Mb03t08310</name>
</gene>
<feature type="transmembrane region" description="Helical" evidence="12">
    <location>
        <begin position="49"/>
        <end position="69"/>
    </location>
</feature>
<dbReference type="AlphaFoldDB" id="A0A4S8J8D9"/>
<evidence type="ECO:0000256" key="7">
    <source>
        <dbReference type="ARBA" id="ARBA00023002"/>
    </source>
</evidence>
<evidence type="ECO:0000256" key="1">
    <source>
        <dbReference type="ARBA" id="ARBA00004370"/>
    </source>
</evidence>
<dbReference type="SUPFAM" id="SSF48264">
    <property type="entry name" value="Cytochrome P450"/>
    <property type="match status" value="1"/>
</dbReference>
<evidence type="ECO:0000256" key="8">
    <source>
        <dbReference type="ARBA" id="ARBA00023004"/>
    </source>
</evidence>
<dbReference type="Proteomes" id="UP000317650">
    <property type="component" value="Chromosome 3"/>
</dbReference>
<dbReference type="EMBL" id="PYDT01000006">
    <property type="protein sequence ID" value="THU57887.1"/>
    <property type="molecule type" value="Genomic_DNA"/>
</dbReference>
<keyword evidence="10 12" id="KW-0472">Membrane</keyword>
<evidence type="ECO:0000256" key="6">
    <source>
        <dbReference type="ARBA" id="ARBA00022989"/>
    </source>
</evidence>
<dbReference type="GO" id="GO:0016705">
    <property type="term" value="F:oxidoreductase activity, acting on paired donors, with incorporation or reduction of molecular oxygen"/>
    <property type="evidence" value="ECO:0007669"/>
    <property type="project" value="InterPro"/>
</dbReference>
<evidence type="ECO:0000313" key="13">
    <source>
        <dbReference type="EMBL" id="THU57887.1"/>
    </source>
</evidence>
<evidence type="ECO:0000256" key="12">
    <source>
        <dbReference type="SAM" id="Phobius"/>
    </source>
</evidence>
<evidence type="ECO:0000256" key="11">
    <source>
        <dbReference type="PIRSR" id="PIRSR602401-1"/>
    </source>
</evidence>
<feature type="binding site" description="axial binding residue" evidence="11">
    <location>
        <position position="613"/>
    </location>
    <ligand>
        <name>heme</name>
        <dbReference type="ChEBI" id="CHEBI:30413"/>
    </ligand>
    <ligandPart>
        <name>Fe</name>
        <dbReference type="ChEBI" id="CHEBI:18248"/>
    </ligandPart>
</feature>
<evidence type="ECO:0000313" key="14">
    <source>
        <dbReference type="Proteomes" id="UP000317650"/>
    </source>
</evidence>
<evidence type="ECO:0008006" key="15">
    <source>
        <dbReference type="Google" id="ProtNLM"/>
    </source>
</evidence>
<dbReference type="InterPro" id="IPR050665">
    <property type="entry name" value="Cytochrome_P450_Monooxygen"/>
</dbReference>
<dbReference type="GO" id="GO:0006629">
    <property type="term" value="P:lipid metabolic process"/>
    <property type="evidence" value="ECO:0007669"/>
    <property type="project" value="UniProtKB-ARBA"/>
</dbReference>
<sequence>MTDRRIQINITSERSQDGSLCGTDRFVVDETGRIGGQASPFRALPSARLMSNLGLILGSLLVVLIWYLWKGLKYLTWRPYVITEAFRKQGVRGPAYRFWSGSLGEIRSISKAAMEQILDLKSHDISTRVQPFYRKWMSEYDKTGRIGGHPQEKAHTASPFRALPSARLMSNLGLVLGALLVVFIWYLWKGLKYLTWRPYVITEAFRKQGVRGPAYRFWSGSLGEIRSISKAAMEQILDMKSHDISTRVQPFYRKWTSEYEPRICVSHPELIKQVLANKFGFYTKIDPPPNVTSLLGKGLILVEGTEWVRHRRVVGPAFHMDKLKILTKTMAECAKAMLEGWEAEDQQKEIEVSAQFQELAVDVISQATFGSRFAEGKEVFLAQQELQKIVVASNLSISIPGAEYIPSRSNLYKWKLEKRVRSKLVSIIQARLDSKERCGYGNDLLGMMLEACHKPEGQVLSRDDIVDECKTFFLAGQETTAQFVTWTMFLLSTNQNWQEKLREEVQRECGMQTPDADMLSKLKLVTMVLLETLRLYGPIDVLRRKAGKDMTLGKINIPKDTEIVMPIMLTHRNKEIWGLDADEFKPLRFEHGVTKAATHPTALLAFAVGPRACIGQNFAMLEAKTVITMILQRFSFSLSSEYKHAPRRSITVQPQYGLPIVLKPLRAGT</sequence>
<proteinExistence type="inferred from homology"/>
<organism evidence="13 14">
    <name type="scientific">Musa balbisiana</name>
    <name type="common">Banana</name>
    <dbReference type="NCBI Taxonomy" id="52838"/>
    <lineage>
        <taxon>Eukaryota</taxon>
        <taxon>Viridiplantae</taxon>
        <taxon>Streptophyta</taxon>
        <taxon>Embryophyta</taxon>
        <taxon>Tracheophyta</taxon>
        <taxon>Spermatophyta</taxon>
        <taxon>Magnoliopsida</taxon>
        <taxon>Liliopsida</taxon>
        <taxon>Zingiberales</taxon>
        <taxon>Musaceae</taxon>
        <taxon>Musa</taxon>
    </lineage>
</organism>
<keyword evidence="6 12" id="KW-1133">Transmembrane helix</keyword>
<protein>
    <recommendedName>
        <fullName evidence="15">Cytochrome P450</fullName>
    </recommendedName>
</protein>
<keyword evidence="4 12" id="KW-0812">Transmembrane</keyword>
<dbReference type="Pfam" id="PF00067">
    <property type="entry name" value="p450"/>
    <property type="match status" value="1"/>
</dbReference>